<reference evidence="8" key="2">
    <citation type="submission" date="2018-10" db="UniProtKB">
        <authorList>
            <consortium name="EnsemblPlants"/>
        </authorList>
    </citation>
    <scope>IDENTIFICATION</scope>
</reference>
<dbReference type="PANTHER" id="PTHR36766:SF73">
    <property type="entry name" value="NB-ARC DOMAIN-CONTAINING PROTEIN"/>
    <property type="match status" value="1"/>
</dbReference>
<evidence type="ECO:0000313" key="9">
    <source>
        <dbReference type="Proteomes" id="UP000019116"/>
    </source>
</evidence>
<evidence type="ECO:0000259" key="7">
    <source>
        <dbReference type="Pfam" id="PF25019"/>
    </source>
</evidence>
<feature type="region of interest" description="Disordered" evidence="4">
    <location>
        <begin position="338"/>
        <end position="365"/>
    </location>
</feature>
<evidence type="ECO:0000256" key="4">
    <source>
        <dbReference type="SAM" id="MobiDB-lite"/>
    </source>
</evidence>
<evidence type="ECO:0000259" key="6">
    <source>
        <dbReference type="Pfam" id="PF23598"/>
    </source>
</evidence>
<evidence type="ECO:0000313" key="8">
    <source>
        <dbReference type="EnsemblPlants" id="TraesCS2D02G466400.2"/>
    </source>
</evidence>
<dbReference type="PaxDb" id="4565-Traes_2AL_6945073C5.1"/>
<dbReference type="Gramene" id="TraesCS2D02G466400.2">
    <property type="protein sequence ID" value="TraesCS2D02G466400.2"/>
    <property type="gene ID" value="TraesCS2D02G466400"/>
</dbReference>
<protein>
    <recommendedName>
        <fullName evidence="10">NB-ARC domain-containing protein</fullName>
    </recommendedName>
</protein>
<dbReference type="OMA" id="SPMDDIG"/>
<dbReference type="InterPro" id="IPR032675">
    <property type="entry name" value="LRR_dom_sf"/>
</dbReference>
<dbReference type="InterPro" id="IPR027417">
    <property type="entry name" value="P-loop_NTPase"/>
</dbReference>
<dbReference type="InterPro" id="IPR058922">
    <property type="entry name" value="WHD_DRP"/>
</dbReference>
<feature type="domain" description="Disease resistance protein winged helix" evidence="5">
    <location>
        <begin position="97"/>
        <end position="134"/>
    </location>
</feature>
<dbReference type="Pfam" id="PF23559">
    <property type="entry name" value="WHD_DRP"/>
    <property type="match status" value="1"/>
</dbReference>
<evidence type="ECO:0000256" key="1">
    <source>
        <dbReference type="ARBA" id="ARBA00022614"/>
    </source>
</evidence>
<organism evidence="8">
    <name type="scientific">Triticum aestivum</name>
    <name type="common">Wheat</name>
    <dbReference type="NCBI Taxonomy" id="4565"/>
    <lineage>
        <taxon>Eukaryota</taxon>
        <taxon>Viridiplantae</taxon>
        <taxon>Streptophyta</taxon>
        <taxon>Embryophyta</taxon>
        <taxon>Tracheophyta</taxon>
        <taxon>Spermatophyta</taxon>
        <taxon>Magnoliopsida</taxon>
        <taxon>Liliopsida</taxon>
        <taxon>Poales</taxon>
        <taxon>Poaceae</taxon>
        <taxon>BOP clade</taxon>
        <taxon>Pooideae</taxon>
        <taxon>Triticodae</taxon>
        <taxon>Triticeae</taxon>
        <taxon>Triticinae</taxon>
        <taxon>Triticum</taxon>
    </lineage>
</organism>
<dbReference type="Proteomes" id="UP000019116">
    <property type="component" value="Chromosome 2D"/>
</dbReference>
<dbReference type="InterPro" id="IPR055414">
    <property type="entry name" value="LRR_R13L4/SHOC2-like"/>
</dbReference>
<evidence type="ECO:0008006" key="10">
    <source>
        <dbReference type="Google" id="ProtNLM"/>
    </source>
</evidence>
<feature type="domain" description="R13L1/DRL21-like LRR repeat region" evidence="7">
    <location>
        <begin position="389"/>
        <end position="466"/>
    </location>
</feature>
<dbReference type="Gene3D" id="1.10.8.430">
    <property type="entry name" value="Helical domain of apoptotic protease-activating factors"/>
    <property type="match status" value="1"/>
</dbReference>
<dbReference type="SUPFAM" id="SSF52540">
    <property type="entry name" value="P-loop containing nucleoside triphosphate hydrolases"/>
    <property type="match status" value="1"/>
</dbReference>
<dbReference type="InterPro" id="IPR042197">
    <property type="entry name" value="Apaf_helical"/>
</dbReference>
<keyword evidence="1" id="KW-0433">Leucine-rich repeat</keyword>
<sequence length="922" mass="103617">MWLLLKSCAFGIGDYKGPGNLRTIGMQIAEKLKGSPLAAVTAGALLRDHLSVDHWSNILKKEKWKSLGLSGGFMPALKLSYDELPYHLQQCFSYCSIFPEKYRFLGKDLVYIWISQGFLNHAKRLEEIGWEYLQFTQFEENLRNAIASVRKLRTLVLFGHYDSFFLKLFLDIFQKDQNLRLLQMSATCADFDSLMCSLVNPAHLRYLKREPDEVDGASPQISSKLYHLQVLDVGSYTDPIPDGNNNLVSLRHLVPENGVYSSIASIGSMTSLQELHDFKVQFCSRGFEISQLQSMNELVQLGVSRLDTVKTQEEAYGAGLRSKEYLKNLHLSWKDTLSPEEYDTSSESTTDKNEELSPMDDIGSFSEPSLDIVETSVELLPMGDGDQTDEPSMDTAREVLEGLEPHMNLKHLHISGYNGTTSPTWLANNISVTSLQTLHLDDCGEWRILPSLGSLPFLTKLKLSSMREVIEVLVPSLEELVLIDMPKLVRCSSTSVGALRALWIKDCEALKEFDLFENDDNYEIIQGSWLPGLRDLILNYCPHLNVLKPLPPSTTFSKVLIREIPRFPYMEISSGEKLEIGNIDDELRILDDKTLAFHNLRNLKSMEIYDCKNLRTFSFKDFSHLASLTSLKIGNRAQLFSSDVTSEYTHEDVTAVEELTLAYCAHITRVLLPMEEEENSLLTIVLSSGNPDEALTWLVQDGLLHIPANLIASLKKMTIDKCPCLKFNWGKDGFSGFTSLEKLKIWGDLPFVHNDESNDRANGSSFVFEKGDQPLGANRRWLLPASLKKLDIGSCRIETLQPCFPRDITSLKKLKVRSIRGLQSLQLHSCTALEELEIRGCGSLTVTELEGHQTPLGCLGRMNVSDCPGLPPCLESISTPCSRLERLCIDDPSVLTKSFCKHLTSLQMPTTLLVGGSEETNR</sequence>
<dbReference type="EnsemblPlants" id="TraesCS2D02G466400.2">
    <property type="protein sequence ID" value="TraesCS2D02G466400.2"/>
    <property type="gene ID" value="TraesCS2D02G466400"/>
</dbReference>
<dbReference type="Pfam" id="PF23598">
    <property type="entry name" value="LRR_14"/>
    <property type="match status" value="1"/>
</dbReference>
<accession>A0A3B6DK63</accession>
<dbReference type="Gramene" id="TraesCS2D03G1041200.2">
    <property type="protein sequence ID" value="TraesCS2D03G1041200.2.CDS"/>
    <property type="gene ID" value="TraesCS2D03G1041200"/>
</dbReference>
<evidence type="ECO:0000256" key="3">
    <source>
        <dbReference type="ARBA" id="ARBA00022821"/>
    </source>
</evidence>
<feature type="domain" description="Disease resistance R13L4/SHOC-2-like LRR" evidence="6">
    <location>
        <begin position="176"/>
        <end position="337"/>
    </location>
</feature>
<keyword evidence="2" id="KW-0677">Repeat</keyword>
<evidence type="ECO:0000259" key="5">
    <source>
        <dbReference type="Pfam" id="PF23559"/>
    </source>
</evidence>
<dbReference type="Pfam" id="PF25019">
    <property type="entry name" value="LRR_R13L1-DRL21"/>
    <property type="match status" value="1"/>
</dbReference>
<dbReference type="STRING" id="4565.A0A3B6DK63"/>
<dbReference type="InterPro" id="IPR056789">
    <property type="entry name" value="LRR_R13L1-DRL21"/>
</dbReference>
<keyword evidence="9" id="KW-1185">Reference proteome</keyword>
<keyword evidence="3" id="KW-0611">Plant defense</keyword>
<dbReference type="Gene3D" id="3.80.10.10">
    <property type="entry name" value="Ribonuclease Inhibitor"/>
    <property type="match status" value="4"/>
</dbReference>
<evidence type="ECO:0000256" key="2">
    <source>
        <dbReference type="ARBA" id="ARBA00022737"/>
    </source>
</evidence>
<reference evidence="8" key="1">
    <citation type="submission" date="2018-08" db="EMBL/GenBank/DDBJ databases">
        <authorList>
            <person name="Rossello M."/>
        </authorList>
    </citation>
    <scope>NUCLEOTIDE SEQUENCE [LARGE SCALE GENOMIC DNA]</scope>
    <source>
        <strain evidence="8">cv. Chinese Spring</strain>
    </source>
</reference>
<proteinExistence type="predicted"/>
<dbReference type="AlphaFoldDB" id="A0A3B6DK63"/>
<name>A0A3B6DK63_WHEAT</name>
<dbReference type="PANTHER" id="PTHR36766">
    <property type="entry name" value="PLANT BROAD-SPECTRUM MILDEW RESISTANCE PROTEIN RPW8"/>
    <property type="match status" value="1"/>
</dbReference>
<dbReference type="OrthoDB" id="689569at2759"/>
<dbReference type="SUPFAM" id="SSF52058">
    <property type="entry name" value="L domain-like"/>
    <property type="match status" value="2"/>
</dbReference>